<evidence type="ECO:0000313" key="1">
    <source>
        <dbReference type="EMBL" id="MCW8085894.1"/>
    </source>
</evidence>
<dbReference type="Proteomes" id="UP001526430">
    <property type="component" value="Unassembled WGS sequence"/>
</dbReference>
<gene>
    <name evidence="1" type="ORF">OF850_09675</name>
</gene>
<name>A0ABT3NUR2_9PROT</name>
<accession>A0ABT3NUR2</accession>
<comment type="caution">
    <text evidence="1">The sequence shown here is derived from an EMBL/GenBank/DDBJ whole genome shotgun (WGS) entry which is preliminary data.</text>
</comment>
<keyword evidence="2" id="KW-1185">Reference proteome</keyword>
<dbReference type="EMBL" id="JAPFQI010000005">
    <property type="protein sequence ID" value="MCW8085894.1"/>
    <property type="molecule type" value="Genomic_DNA"/>
</dbReference>
<organism evidence="1 2">
    <name type="scientific">Sabulicella glaciei</name>
    <dbReference type="NCBI Taxonomy" id="2984948"/>
    <lineage>
        <taxon>Bacteria</taxon>
        <taxon>Pseudomonadati</taxon>
        <taxon>Pseudomonadota</taxon>
        <taxon>Alphaproteobacteria</taxon>
        <taxon>Acetobacterales</taxon>
        <taxon>Acetobacteraceae</taxon>
        <taxon>Sabulicella</taxon>
    </lineage>
</organism>
<dbReference type="RefSeq" id="WP_301589843.1">
    <property type="nucleotide sequence ID" value="NZ_JAPFQI010000005.1"/>
</dbReference>
<sequence length="92" mass="10142">MTEPAPDTVSVLFTLQAEAAPGMLPRLLQPFAKRDLVPDQVRSRRAGEVLLVELGMDAMPAHELHLVEGSLSQVIGVRRLETMRRARLRSAA</sequence>
<proteinExistence type="predicted"/>
<reference evidence="1 2" key="1">
    <citation type="submission" date="2022-10" db="EMBL/GenBank/DDBJ databases">
        <title>Roseococcus glaciei nov., sp. nov., isolated from glacier.</title>
        <authorList>
            <person name="Liu Q."/>
            <person name="Xin Y.-H."/>
        </authorList>
    </citation>
    <scope>NUCLEOTIDE SEQUENCE [LARGE SCALE GENOMIC DNA]</scope>
    <source>
        <strain evidence="1 2">MDT2-1-1</strain>
    </source>
</reference>
<protein>
    <submittedName>
        <fullName evidence="1">Uncharacterized protein</fullName>
    </submittedName>
</protein>
<evidence type="ECO:0000313" key="2">
    <source>
        <dbReference type="Proteomes" id="UP001526430"/>
    </source>
</evidence>